<reference evidence="6 7" key="1">
    <citation type="submission" date="2021-05" db="EMBL/GenBank/DDBJ databases">
        <title>Complete genome of Nocardioides aquaticus KCTC 9944T isolated from meromictic and hypersaline Ekho Lake, Antarctica.</title>
        <authorList>
            <person name="Hwang K."/>
            <person name="Kim K.M."/>
            <person name="Choe H."/>
        </authorList>
    </citation>
    <scope>NUCLEOTIDE SEQUENCE [LARGE SCALE GENOMIC DNA]</scope>
    <source>
        <strain evidence="6 7">KCTC 9944</strain>
    </source>
</reference>
<evidence type="ECO:0000256" key="1">
    <source>
        <dbReference type="ARBA" id="ARBA00023015"/>
    </source>
</evidence>
<dbReference type="InterPro" id="IPR009057">
    <property type="entry name" value="Homeodomain-like_sf"/>
</dbReference>
<evidence type="ECO:0000313" key="7">
    <source>
        <dbReference type="Proteomes" id="UP000679307"/>
    </source>
</evidence>
<dbReference type="Pfam" id="PF00440">
    <property type="entry name" value="TetR_N"/>
    <property type="match status" value="1"/>
</dbReference>
<gene>
    <name evidence="6" type="ORF">ENKNEFLB_03136</name>
</gene>
<dbReference type="PANTHER" id="PTHR30055">
    <property type="entry name" value="HTH-TYPE TRANSCRIPTIONAL REGULATOR RUTR"/>
    <property type="match status" value="1"/>
</dbReference>
<accession>A0ABX8EJT4</accession>
<keyword evidence="7" id="KW-1185">Reference proteome</keyword>
<keyword evidence="2 4" id="KW-0238">DNA-binding</keyword>
<evidence type="ECO:0000259" key="5">
    <source>
        <dbReference type="PROSITE" id="PS50977"/>
    </source>
</evidence>
<keyword evidence="1" id="KW-0805">Transcription regulation</keyword>
<dbReference type="EMBL" id="CP075371">
    <property type="protein sequence ID" value="QVT80736.1"/>
    <property type="molecule type" value="Genomic_DNA"/>
</dbReference>
<dbReference type="InterPro" id="IPR025996">
    <property type="entry name" value="MT1864/Rv1816-like_C"/>
</dbReference>
<feature type="domain" description="HTH tetR-type" evidence="5">
    <location>
        <begin position="22"/>
        <end position="82"/>
    </location>
</feature>
<dbReference type="PROSITE" id="PS50977">
    <property type="entry name" value="HTH_TETR_2"/>
    <property type="match status" value="1"/>
</dbReference>
<protein>
    <submittedName>
        <fullName evidence="6">HTH-type transcriptional regulator</fullName>
    </submittedName>
</protein>
<organism evidence="6 7">
    <name type="scientific">Nocardioides aquaticus</name>
    <dbReference type="NCBI Taxonomy" id="160826"/>
    <lineage>
        <taxon>Bacteria</taxon>
        <taxon>Bacillati</taxon>
        <taxon>Actinomycetota</taxon>
        <taxon>Actinomycetes</taxon>
        <taxon>Propionibacteriales</taxon>
        <taxon>Nocardioidaceae</taxon>
        <taxon>Nocardioides</taxon>
    </lineage>
</organism>
<name>A0ABX8EJT4_9ACTN</name>
<keyword evidence="3" id="KW-0804">Transcription</keyword>
<evidence type="ECO:0000313" key="6">
    <source>
        <dbReference type="EMBL" id="QVT80736.1"/>
    </source>
</evidence>
<dbReference type="SUPFAM" id="SSF48498">
    <property type="entry name" value="Tetracyclin repressor-like, C-terminal domain"/>
    <property type="match status" value="1"/>
</dbReference>
<dbReference type="InterPro" id="IPR050109">
    <property type="entry name" value="HTH-type_TetR-like_transc_reg"/>
</dbReference>
<dbReference type="Proteomes" id="UP000679307">
    <property type="component" value="Chromosome"/>
</dbReference>
<dbReference type="SUPFAM" id="SSF46689">
    <property type="entry name" value="Homeodomain-like"/>
    <property type="match status" value="1"/>
</dbReference>
<sequence length="240" mass="25354">MPAETSPRPAPAPRTARAVARTELTRAILDSAGRQLAAVGPAALSLRAVARDLEMASSAVYRYVESRDALLTALIVEAYDELGEAVEQADAERARDDLAGRWRALAHAVRDWAVAHPHRYALTYGSPVPGYAAPYDTVGPATRTSRALLTLLSDAERAGRTPLAGGAGVSRAEQEAVAPVAELVDPAPGTAYVVAGLQAWATLVGQVSLELFGHLHRGVLDHDVHYETVVGRVGEELGLV</sequence>
<evidence type="ECO:0000256" key="4">
    <source>
        <dbReference type="PROSITE-ProRule" id="PRU00335"/>
    </source>
</evidence>
<evidence type="ECO:0000256" key="3">
    <source>
        <dbReference type="ARBA" id="ARBA00023163"/>
    </source>
</evidence>
<dbReference type="InterPro" id="IPR036271">
    <property type="entry name" value="Tet_transcr_reg_TetR-rel_C_sf"/>
</dbReference>
<dbReference type="Pfam" id="PF13305">
    <property type="entry name" value="TetR_C_33"/>
    <property type="match status" value="1"/>
</dbReference>
<dbReference type="PANTHER" id="PTHR30055:SF243">
    <property type="entry name" value="HTH-TYPE TRANSCRIPTIONAL REGULATOR RV1816"/>
    <property type="match status" value="1"/>
</dbReference>
<dbReference type="RefSeq" id="WP_214056237.1">
    <property type="nucleotide sequence ID" value="NZ_BAAAHS010000164.1"/>
</dbReference>
<evidence type="ECO:0000256" key="2">
    <source>
        <dbReference type="ARBA" id="ARBA00023125"/>
    </source>
</evidence>
<proteinExistence type="predicted"/>
<dbReference type="Gene3D" id="1.10.357.10">
    <property type="entry name" value="Tetracycline Repressor, domain 2"/>
    <property type="match status" value="1"/>
</dbReference>
<feature type="DNA-binding region" description="H-T-H motif" evidence="4">
    <location>
        <begin position="45"/>
        <end position="64"/>
    </location>
</feature>
<dbReference type="InterPro" id="IPR001647">
    <property type="entry name" value="HTH_TetR"/>
</dbReference>